<organism evidence="1 2">
    <name type="scientific">Cristinia sonorae</name>
    <dbReference type="NCBI Taxonomy" id="1940300"/>
    <lineage>
        <taxon>Eukaryota</taxon>
        <taxon>Fungi</taxon>
        <taxon>Dikarya</taxon>
        <taxon>Basidiomycota</taxon>
        <taxon>Agaricomycotina</taxon>
        <taxon>Agaricomycetes</taxon>
        <taxon>Agaricomycetidae</taxon>
        <taxon>Agaricales</taxon>
        <taxon>Pleurotineae</taxon>
        <taxon>Stephanosporaceae</taxon>
        <taxon>Cristinia</taxon>
    </lineage>
</organism>
<protein>
    <recommendedName>
        <fullName evidence="3">Nucleoside-diphosphate-sugar epimerase</fullName>
    </recommendedName>
</protein>
<dbReference type="EMBL" id="JAEVFJ010000010">
    <property type="protein sequence ID" value="KAH8102232.1"/>
    <property type="molecule type" value="Genomic_DNA"/>
</dbReference>
<evidence type="ECO:0000313" key="1">
    <source>
        <dbReference type="EMBL" id="KAH8102232.1"/>
    </source>
</evidence>
<reference evidence="1" key="1">
    <citation type="journal article" date="2021" name="New Phytol.">
        <title>Evolutionary innovations through gain and loss of genes in the ectomycorrhizal Boletales.</title>
        <authorList>
            <person name="Wu G."/>
            <person name="Miyauchi S."/>
            <person name="Morin E."/>
            <person name="Kuo A."/>
            <person name="Drula E."/>
            <person name="Varga T."/>
            <person name="Kohler A."/>
            <person name="Feng B."/>
            <person name="Cao Y."/>
            <person name="Lipzen A."/>
            <person name="Daum C."/>
            <person name="Hundley H."/>
            <person name="Pangilinan J."/>
            <person name="Johnson J."/>
            <person name="Barry K."/>
            <person name="LaButti K."/>
            <person name="Ng V."/>
            <person name="Ahrendt S."/>
            <person name="Min B."/>
            <person name="Choi I.G."/>
            <person name="Park H."/>
            <person name="Plett J.M."/>
            <person name="Magnuson J."/>
            <person name="Spatafora J.W."/>
            <person name="Nagy L.G."/>
            <person name="Henrissat B."/>
            <person name="Grigoriev I.V."/>
            <person name="Yang Z.L."/>
            <person name="Xu J."/>
            <person name="Martin F.M."/>
        </authorList>
    </citation>
    <scope>NUCLEOTIDE SEQUENCE</scope>
    <source>
        <strain evidence="1">KKN 215</strain>
    </source>
</reference>
<evidence type="ECO:0000313" key="2">
    <source>
        <dbReference type="Proteomes" id="UP000813824"/>
    </source>
</evidence>
<evidence type="ECO:0008006" key="3">
    <source>
        <dbReference type="Google" id="ProtNLM"/>
    </source>
</evidence>
<dbReference type="Proteomes" id="UP000813824">
    <property type="component" value="Unassembled WGS sequence"/>
</dbReference>
<dbReference type="OrthoDB" id="9975943at2759"/>
<sequence>MRLLLSGATGVAGLNIYRAALTDPAIERITLIHRREIPSWAVLPPNAAEKTTTIIHTDFISYSKDLVAQLVQHDACVWALGISSVGMSEADYTRITYEYPIAMVKALAEGGVGKNRPVDKPFRFVYISGNGASTESKQMWAQVKGRAEDEINATCSATPGMQAHNLRPGVFIPSSLYPEDAKHQRSWGENVLGAILVPIMKLGAPNLLITAEQLATSVLAIAKGLYPDERLTSNKQMRIIARKVTA</sequence>
<dbReference type="PANTHER" id="PTHR14097:SF8">
    <property type="entry name" value="NAD(P)-BINDING DOMAIN-CONTAINING PROTEIN"/>
    <property type="match status" value="1"/>
</dbReference>
<gene>
    <name evidence="1" type="ORF">BXZ70DRAFT_931020</name>
</gene>
<dbReference type="InterPro" id="IPR036291">
    <property type="entry name" value="NAD(P)-bd_dom_sf"/>
</dbReference>
<dbReference type="AlphaFoldDB" id="A0A8K0URG7"/>
<comment type="caution">
    <text evidence="1">The sequence shown here is derived from an EMBL/GenBank/DDBJ whole genome shotgun (WGS) entry which is preliminary data.</text>
</comment>
<proteinExistence type="predicted"/>
<dbReference type="SUPFAM" id="SSF51735">
    <property type="entry name" value="NAD(P)-binding Rossmann-fold domains"/>
    <property type="match status" value="1"/>
</dbReference>
<dbReference type="Gene3D" id="3.40.50.720">
    <property type="entry name" value="NAD(P)-binding Rossmann-like Domain"/>
    <property type="match status" value="1"/>
</dbReference>
<name>A0A8K0URG7_9AGAR</name>
<dbReference type="PANTHER" id="PTHR14097">
    <property type="entry name" value="OXIDOREDUCTASE HTATIP2"/>
    <property type="match status" value="1"/>
</dbReference>
<accession>A0A8K0URG7</accession>
<keyword evidence="2" id="KW-1185">Reference proteome</keyword>